<organism evidence="2 3">
    <name type="scientific">Ficus carica</name>
    <name type="common">Common fig</name>
    <dbReference type="NCBI Taxonomy" id="3494"/>
    <lineage>
        <taxon>Eukaryota</taxon>
        <taxon>Viridiplantae</taxon>
        <taxon>Streptophyta</taxon>
        <taxon>Embryophyta</taxon>
        <taxon>Tracheophyta</taxon>
        <taxon>Spermatophyta</taxon>
        <taxon>Magnoliopsida</taxon>
        <taxon>eudicotyledons</taxon>
        <taxon>Gunneridae</taxon>
        <taxon>Pentapetalae</taxon>
        <taxon>rosids</taxon>
        <taxon>fabids</taxon>
        <taxon>Rosales</taxon>
        <taxon>Moraceae</taxon>
        <taxon>Ficeae</taxon>
        <taxon>Ficus</taxon>
    </lineage>
</organism>
<feature type="compositionally biased region" description="Basic and acidic residues" evidence="1">
    <location>
        <begin position="29"/>
        <end position="38"/>
    </location>
</feature>
<feature type="region of interest" description="Disordered" evidence="1">
    <location>
        <begin position="1"/>
        <end position="39"/>
    </location>
</feature>
<dbReference type="AlphaFoldDB" id="A0AA88E7F1"/>
<keyword evidence="3" id="KW-1185">Reference proteome</keyword>
<evidence type="ECO:0000256" key="1">
    <source>
        <dbReference type="SAM" id="MobiDB-lite"/>
    </source>
</evidence>
<gene>
    <name evidence="2" type="ORF">TIFTF001_036706</name>
</gene>
<evidence type="ECO:0000313" key="3">
    <source>
        <dbReference type="Proteomes" id="UP001187192"/>
    </source>
</evidence>
<accession>A0AA88E7F1</accession>
<dbReference type="EMBL" id="BTGU01000481">
    <property type="protein sequence ID" value="GMN67645.1"/>
    <property type="molecule type" value="Genomic_DNA"/>
</dbReference>
<evidence type="ECO:0000313" key="2">
    <source>
        <dbReference type="EMBL" id="GMN67645.1"/>
    </source>
</evidence>
<name>A0AA88E7F1_FICCA</name>
<comment type="caution">
    <text evidence="2">The sequence shown here is derived from an EMBL/GenBank/DDBJ whole genome shotgun (WGS) entry which is preliminary data.</text>
</comment>
<proteinExistence type="predicted"/>
<sequence>MPLQRRREGREDADDPLLRVGMEGGKISTETRDGDGDVKPVWAPATETVTLVFASCKPSLLHARLRPIIRRMQISTGEPTYRRTLCTTLTCKNWSCRFVKKENDKSLRGVLGFHYLNFTLDNHEP</sequence>
<dbReference type="Proteomes" id="UP001187192">
    <property type="component" value="Unassembled WGS sequence"/>
</dbReference>
<feature type="compositionally biased region" description="Basic and acidic residues" evidence="1">
    <location>
        <begin position="1"/>
        <end position="10"/>
    </location>
</feature>
<reference evidence="2" key="1">
    <citation type="submission" date="2023-07" db="EMBL/GenBank/DDBJ databases">
        <title>draft genome sequence of fig (Ficus carica).</title>
        <authorList>
            <person name="Takahashi T."/>
            <person name="Nishimura K."/>
        </authorList>
    </citation>
    <scope>NUCLEOTIDE SEQUENCE</scope>
</reference>
<protein>
    <submittedName>
        <fullName evidence="2">Uncharacterized protein</fullName>
    </submittedName>
</protein>